<keyword evidence="1" id="KW-0732">Signal</keyword>
<dbReference type="STRING" id="926559.JoomaDRAFT_1009"/>
<keyword evidence="3" id="KW-1185">Reference proteome</keyword>
<dbReference type="eggNOG" id="ENOG50332W8">
    <property type="taxonomic scope" value="Bacteria"/>
</dbReference>
<dbReference type="HOGENOM" id="CLU_110643_0_0_10"/>
<protein>
    <recommendedName>
        <fullName evidence="4">Adhesin domain-containing protein</fullName>
    </recommendedName>
</protein>
<evidence type="ECO:0000313" key="2">
    <source>
        <dbReference type="EMBL" id="EIJ38030.1"/>
    </source>
</evidence>
<name>I3C337_9FLAO</name>
<feature type="chain" id="PRO_5003669172" description="Adhesin domain-containing protein" evidence="1">
    <location>
        <begin position="20"/>
        <end position="205"/>
    </location>
</feature>
<evidence type="ECO:0008006" key="4">
    <source>
        <dbReference type="Google" id="ProtNLM"/>
    </source>
</evidence>
<feature type="signal peptide" evidence="1">
    <location>
        <begin position="1"/>
        <end position="19"/>
    </location>
</feature>
<dbReference type="EMBL" id="JH651379">
    <property type="protein sequence ID" value="EIJ38030.1"/>
    <property type="molecule type" value="Genomic_DNA"/>
</dbReference>
<evidence type="ECO:0000313" key="3">
    <source>
        <dbReference type="Proteomes" id="UP000004690"/>
    </source>
</evidence>
<gene>
    <name evidence="2" type="ORF">JoomaDRAFT_1009</name>
</gene>
<accession>I3C337</accession>
<reference evidence="2 3" key="1">
    <citation type="submission" date="2012-02" db="EMBL/GenBank/DDBJ databases">
        <title>Improved High-Quality Draft genome of Joostella marina DSM 19592.</title>
        <authorList>
            <consortium name="US DOE Joint Genome Institute (JGI-PGF)"/>
            <person name="Lucas S."/>
            <person name="Copeland A."/>
            <person name="Lapidus A."/>
            <person name="Bruce D."/>
            <person name="Goodwin L."/>
            <person name="Pitluck S."/>
            <person name="Peters L."/>
            <person name="Chertkov O."/>
            <person name="Ovchinnikova G."/>
            <person name="Kyrpides N."/>
            <person name="Mavromatis K."/>
            <person name="Detter J.C."/>
            <person name="Han C."/>
            <person name="Land M."/>
            <person name="Hauser L."/>
            <person name="Markowitz V."/>
            <person name="Cheng J.-F."/>
            <person name="Hugenholtz P."/>
            <person name="Woyke T."/>
            <person name="Wu D."/>
            <person name="Tindall B."/>
            <person name="Brambilla E."/>
            <person name="Klenk H.-P."/>
            <person name="Eisen J.A."/>
        </authorList>
    </citation>
    <scope>NUCLEOTIDE SEQUENCE [LARGE SCALE GENOMIC DNA]</scope>
    <source>
        <strain evidence="2 3">DSM 19592</strain>
    </source>
</reference>
<sequence length="205" mass="23101">MARNAIFYFFLLVSTCCFAQKAVEKSVYAKGVTLIDIDAQNVYKVSIKTHASNNVLITTVMDGEYQNEFINTIKEDGTTLYIGVENRPLFDKPNDKLSAHKVVAVALEVLVPAYKQVRIVGDYTQVYVEGKYDNLQISTGNEMVYMKNTFGNLIQARTRNGNIVVENSKGSFEAISKYGKVYKEKFKKGNTKFELNSLNGNIYIN</sequence>
<dbReference type="AlphaFoldDB" id="I3C337"/>
<organism evidence="2 3">
    <name type="scientific">Galbibacter orientalis DSM 19592</name>
    <dbReference type="NCBI Taxonomy" id="926559"/>
    <lineage>
        <taxon>Bacteria</taxon>
        <taxon>Pseudomonadati</taxon>
        <taxon>Bacteroidota</taxon>
        <taxon>Flavobacteriia</taxon>
        <taxon>Flavobacteriales</taxon>
        <taxon>Flavobacteriaceae</taxon>
        <taxon>Galbibacter</taxon>
    </lineage>
</organism>
<evidence type="ECO:0000256" key="1">
    <source>
        <dbReference type="SAM" id="SignalP"/>
    </source>
</evidence>
<dbReference type="Proteomes" id="UP000004690">
    <property type="component" value="Unassembled WGS sequence"/>
</dbReference>
<proteinExistence type="predicted"/>